<accession>F2ULR6</accession>
<protein>
    <recommendedName>
        <fullName evidence="3">Protein zer-1 homolog-like C-terminal domain-containing protein</fullName>
    </recommendedName>
</protein>
<dbReference type="InterPro" id="IPR016024">
    <property type="entry name" value="ARM-type_fold"/>
</dbReference>
<dbReference type="GeneID" id="16070293"/>
<reference evidence="4" key="1">
    <citation type="submission" date="2009-08" db="EMBL/GenBank/DDBJ databases">
        <title>Annotation of Salpingoeca rosetta.</title>
        <authorList>
            <consortium name="The Broad Institute Genome Sequencing Platform"/>
            <person name="Russ C."/>
            <person name="Cuomo C."/>
            <person name="Burger G."/>
            <person name="Gray M.W."/>
            <person name="Holland P.W.H."/>
            <person name="King N."/>
            <person name="Lang F.B.F."/>
            <person name="Roger A.J."/>
            <person name="Ruiz-Trillo I."/>
            <person name="Young S.K."/>
            <person name="Zeng Q."/>
            <person name="Gargeya S."/>
            <person name="Alvarado L."/>
            <person name="Berlin A."/>
            <person name="Chapman S.B."/>
            <person name="Chen Z."/>
            <person name="Freedman E."/>
            <person name="Gellesch M."/>
            <person name="Goldberg J."/>
            <person name="Griggs A."/>
            <person name="Gujja S."/>
            <person name="Heilman E."/>
            <person name="Heiman D."/>
            <person name="Howarth C."/>
            <person name="Mehta T."/>
            <person name="Neiman D."/>
            <person name="Pearson M."/>
            <person name="Roberts A."/>
            <person name="Saif S."/>
            <person name="Shea T."/>
            <person name="Shenoy N."/>
            <person name="Sisk P."/>
            <person name="Stolte C."/>
            <person name="Sykes S."/>
            <person name="White J."/>
            <person name="Yandava C."/>
            <person name="Haas B."/>
            <person name="Nusbaum C."/>
            <person name="Birren B."/>
        </authorList>
    </citation>
    <scope>NUCLEOTIDE SEQUENCE [LARGE SCALE GENOMIC DNA]</scope>
    <source>
        <strain evidence="4">ATCC 50818</strain>
    </source>
</reference>
<feature type="compositionally biased region" description="Low complexity" evidence="2">
    <location>
        <begin position="391"/>
        <end position="404"/>
    </location>
</feature>
<dbReference type="InterPro" id="IPR011989">
    <property type="entry name" value="ARM-like"/>
</dbReference>
<evidence type="ECO:0000256" key="2">
    <source>
        <dbReference type="SAM" id="MobiDB-lite"/>
    </source>
</evidence>
<organism evidence="5">
    <name type="scientific">Salpingoeca rosetta (strain ATCC 50818 / BSB-021)</name>
    <dbReference type="NCBI Taxonomy" id="946362"/>
    <lineage>
        <taxon>Eukaryota</taxon>
        <taxon>Choanoflagellata</taxon>
        <taxon>Craspedida</taxon>
        <taxon>Salpingoecidae</taxon>
        <taxon>Salpingoeca</taxon>
    </lineage>
</organism>
<keyword evidence="1" id="KW-0677">Repeat</keyword>
<evidence type="ECO:0000256" key="1">
    <source>
        <dbReference type="ARBA" id="ARBA00022737"/>
    </source>
</evidence>
<dbReference type="EMBL" id="GL832981">
    <property type="protein sequence ID" value="EGD78065.1"/>
    <property type="molecule type" value="Genomic_DNA"/>
</dbReference>
<feature type="domain" description="Protein zer-1 homolog-like C-terminal" evidence="3">
    <location>
        <begin position="1"/>
        <end position="261"/>
    </location>
</feature>
<dbReference type="PANTHER" id="PTHR22895">
    <property type="entry name" value="ARMADILLO REPEAT-CONTAINING PROTEIN 6"/>
    <property type="match status" value="1"/>
</dbReference>
<dbReference type="InParanoid" id="F2ULR6"/>
<evidence type="ECO:0000313" key="5">
    <source>
        <dbReference type="Proteomes" id="UP000007799"/>
    </source>
</evidence>
<dbReference type="KEGG" id="sre:PTSG_12816"/>
<sequence>MNMHPDTKNIQFQGCAALAGLANPYSEAYKEQHTAHIVEHGGIEAVIRAMGNYVRDARVQQSGCSALRHISYQRRTAQNAFAIAEQGGVEAVLVAMAAHPDNAYVQHQGCAALQKLTYYEDLRGLVVAADGIDAILRALHHEDHRRNSRVQQQGLRALRNLALDSDANRRAIVDGECGGGVAATLRAMQKFQDATGIQVRGCSLMWQLAHVDHAKHRFIANKGVDLVLGALQKQKHAHDPYLVLEACGALAKFAEDDATRADMVSKGGAGIVAAAMARHESKDNYKARHRRKWGCVVLCTLLRAGRREDKAAVVENGGVGAVLCAMEEHPHARDLQRKACEEKVANAMDKLTAARQMMKQQGMDEQAMFQRAFQMMADPQFRVSALQNMMQQQQQQASSSSTTTVPPSTEKKSE</sequence>
<dbReference type="SUPFAM" id="SSF48371">
    <property type="entry name" value="ARM repeat"/>
    <property type="match status" value="1"/>
</dbReference>
<dbReference type="Pfam" id="PF22964">
    <property type="entry name" value="ZER1-like_2nd"/>
    <property type="match status" value="1"/>
</dbReference>
<feature type="region of interest" description="Disordered" evidence="2">
    <location>
        <begin position="388"/>
        <end position="414"/>
    </location>
</feature>
<dbReference type="AlphaFoldDB" id="F2ULR6"/>
<dbReference type="SMART" id="SM00185">
    <property type="entry name" value="ARM"/>
    <property type="match status" value="4"/>
</dbReference>
<proteinExistence type="predicted"/>
<dbReference type="OMA" id="PPCHARV"/>
<dbReference type="OrthoDB" id="45223at2759"/>
<dbReference type="Proteomes" id="UP000007799">
    <property type="component" value="Unassembled WGS sequence"/>
</dbReference>
<name>F2ULR6_SALR5</name>
<dbReference type="RefSeq" id="XP_004989741.1">
    <property type="nucleotide sequence ID" value="XM_004989684.1"/>
</dbReference>
<evidence type="ECO:0000313" key="4">
    <source>
        <dbReference type="EMBL" id="EGD78065.1"/>
    </source>
</evidence>
<evidence type="ECO:0000259" key="3">
    <source>
        <dbReference type="Pfam" id="PF22964"/>
    </source>
</evidence>
<dbReference type="Gene3D" id="1.25.10.10">
    <property type="entry name" value="Leucine-rich Repeat Variant"/>
    <property type="match status" value="1"/>
</dbReference>
<dbReference type="PANTHER" id="PTHR22895:SF0">
    <property type="entry name" value="ARMADILLO REPEAT-CONTAINING PROTEIN 6"/>
    <property type="match status" value="1"/>
</dbReference>
<dbReference type="eggNOG" id="ENOG502S588">
    <property type="taxonomic scope" value="Eukaryota"/>
</dbReference>
<keyword evidence="5" id="KW-1185">Reference proteome</keyword>
<gene>
    <name evidence="4" type="ORF">PTSG_12816</name>
</gene>
<dbReference type="InterPro" id="IPR000225">
    <property type="entry name" value="Armadillo"/>
</dbReference>
<dbReference type="InterPro" id="IPR055142">
    <property type="entry name" value="ZER1-like_C"/>
</dbReference>